<reference evidence="3" key="4">
    <citation type="journal article" date="2015" name="G3 (Bethesda)">
        <title>Genome sequences of three phytopathogenic species of the Magnaporthaceae family of fungi.</title>
        <authorList>
            <person name="Okagaki L.H."/>
            <person name="Nunes C.C."/>
            <person name="Sailsbery J."/>
            <person name="Clay B."/>
            <person name="Brown D."/>
            <person name="John T."/>
            <person name="Oh Y."/>
            <person name="Young N."/>
            <person name="Fitzgerald M."/>
            <person name="Haas B.J."/>
            <person name="Zeng Q."/>
            <person name="Young S."/>
            <person name="Adiconis X."/>
            <person name="Fan L."/>
            <person name="Levin J.Z."/>
            <person name="Mitchell T.K."/>
            <person name="Okubara P.A."/>
            <person name="Farman M.L."/>
            <person name="Kohn L.M."/>
            <person name="Birren B."/>
            <person name="Ma L.-J."/>
            <person name="Dean R.A."/>
        </authorList>
    </citation>
    <scope>NUCLEOTIDE SEQUENCE</scope>
    <source>
        <strain evidence="3">ATCC 64411 / 73-15</strain>
    </source>
</reference>
<keyword evidence="1" id="KW-0175">Coiled coil</keyword>
<reference evidence="3" key="5">
    <citation type="submission" date="2015-06" db="UniProtKB">
        <authorList>
            <consortium name="EnsemblFungi"/>
        </authorList>
    </citation>
    <scope>IDENTIFICATION</scope>
    <source>
        <strain evidence="3">ATCC 64411</strain>
    </source>
</reference>
<dbReference type="VEuPathDB" id="FungiDB:MAPG_03431"/>
<reference evidence="2" key="1">
    <citation type="submission" date="2010-05" db="EMBL/GenBank/DDBJ databases">
        <title>The Genome Sequence of Magnaporthe poae strain ATCC 64411.</title>
        <authorList>
            <consortium name="The Broad Institute Genome Sequencing Platform"/>
            <consortium name="Broad Institute Genome Sequencing Center for Infectious Disease"/>
            <person name="Ma L.-J."/>
            <person name="Dead R."/>
            <person name="Young S."/>
            <person name="Zeng Q."/>
            <person name="Koehrsen M."/>
            <person name="Alvarado L."/>
            <person name="Berlin A."/>
            <person name="Chapman S.B."/>
            <person name="Chen Z."/>
            <person name="Freedman E."/>
            <person name="Gellesch M."/>
            <person name="Goldberg J."/>
            <person name="Griggs A."/>
            <person name="Gujja S."/>
            <person name="Heilman E.R."/>
            <person name="Heiman D."/>
            <person name="Hepburn T."/>
            <person name="Howarth C."/>
            <person name="Jen D."/>
            <person name="Larson L."/>
            <person name="Mehta T."/>
            <person name="Neiman D."/>
            <person name="Pearson M."/>
            <person name="Roberts A."/>
            <person name="Saif S."/>
            <person name="Shea T."/>
            <person name="Shenoy N."/>
            <person name="Sisk P."/>
            <person name="Stolte C."/>
            <person name="Sykes S."/>
            <person name="Walk T."/>
            <person name="White J."/>
            <person name="Yandava C."/>
            <person name="Haas B."/>
            <person name="Nusbaum C."/>
            <person name="Birren B."/>
        </authorList>
    </citation>
    <scope>NUCLEOTIDE SEQUENCE</scope>
    <source>
        <strain evidence="2">ATCC 64411</strain>
    </source>
</reference>
<accession>A0A0C4DU00</accession>
<dbReference type="EMBL" id="GL876967">
    <property type="protein sequence ID" value="KLU84387.1"/>
    <property type="molecule type" value="Genomic_DNA"/>
</dbReference>
<organism evidence="3 4">
    <name type="scientific">Magnaporthiopsis poae (strain ATCC 64411 / 73-15)</name>
    <name type="common">Kentucky bluegrass fungus</name>
    <name type="synonym">Magnaporthe poae</name>
    <dbReference type="NCBI Taxonomy" id="644358"/>
    <lineage>
        <taxon>Eukaryota</taxon>
        <taxon>Fungi</taxon>
        <taxon>Dikarya</taxon>
        <taxon>Ascomycota</taxon>
        <taxon>Pezizomycotina</taxon>
        <taxon>Sordariomycetes</taxon>
        <taxon>Sordariomycetidae</taxon>
        <taxon>Magnaporthales</taxon>
        <taxon>Magnaporthaceae</taxon>
        <taxon>Magnaporthiopsis</taxon>
    </lineage>
</organism>
<evidence type="ECO:0000313" key="2">
    <source>
        <dbReference type="EMBL" id="KLU84387.1"/>
    </source>
</evidence>
<feature type="coiled-coil region" evidence="1">
    <location>
        <begin position="488"/>
        <end position="522"/>
    </location>
</feature>
<proteinExistence type="predicted"/>
<keyword evidence="4" id="KW-1185">Reference proteome</keyword>
<dbReference type="OrthoDB" id="3010434at2759"/>
<evidence type="ECO:0000313" key="4">
    <source>
        <dbReference type="Proteomes" id="UP000011715"/>
    </source>
</evidence>
<gene>
    <name evidence="2" type="ORF">MAPG_03431</name>
</gene>
<dbReference type="Proteomes" id="UP000011715">
    <property type="component" value="Unassembled WGS sequence"/>
</dbReference>
<dbReference type="EMBL" id="ADBL01000822">
    <property type="status" value="NOT_ANNOTATED_CDS"/>
    <property type="molecule type" value="Genomic_DNA"/>
</dbReference>
<evidence type="ECO:0000313" key="3">
    <source>
        <dbReference type="EnsemblFungi" id="MAPG_03431T0"/>
    </source>
</evidence>
<dbReference type="EnsemblFungi" id="MAPG_03431T0">
    <property type="protein sequence ID" value="MAPG_03431T0"/>
    <property type="gene ID" value="MAPG_03431"/>
</dbReference>
<sequence length="639" mass="67531">MSSAAPAEYKALAPYGFEGVGDCTINLQTVLECIRDLKSNPFVVAAADGSPSPSESPFTLLSSASTSVGTLSTFPVNAFRSAAAYANVITTLAPSASDLEAFCKALDGALKAIPKVDQNAAAEAGKSASNDIGNASGPISSAAVAAKRIKLVLAAIMAGKPPSPNPLDGVSLLSAVAGCFKPITGDLDITKPAAQAKLLSLAGLTISSSNMLKTFDQILASNKAEAQKIVTNWNSCTSKLNQASSLFDQASFAVDTFLRALSGCQAAISNLPAGIARFRRSFDNPPEGWEQGNTDMVATWQVISSNLLGYITLATQGLPATMGLLSVNNVRVPEVYGMAESALLSTGLNGSNDKKSPEDMRDAFGPPSYMDTLLADMGPESGRINKALSDFLAIPYVNAFKVTTKQGLETDLRSVVLDIRAKYLALQTKSLPIIRDISAYSLVSQVLLPKVNQPGGIPLETFLGEATMLVMRHGQKAKAIAEETHALQQEFQEIMDQLQKQLMQVVKQIEEQKAALTQAEKEYKYAWITAVLEGIMTLAFAAGAIASLMSGAAPAAGSLAIKAGLALKETIQTTLKAVGLAQVIENLKASIARAQESKRQLETVIPMFGSILAMMNKIGDAWDMISSNLGDVEMMYELW</sequence>
<reference evidence="2" key="3">
    <citation type="submission" date="2011-03" db="EMBL/GenBank/DDBJ databases">
        <title>Annotation of Magnaporthe poae ATCC 64411.</title>
        <authorList>
            <person name="Ma L.-J."/>
            <person name="Dead R."/>
            <person name="Young S.K."/>
            <person name="Zeng Q."/>
            <person name="Gargeya S."/>
            <person name="Fitzgerald M."/>
            <person name="Haas B."/>
            <person name="Abouelleil A."/>
            <person name="Alvarado L."/>
            <person name="Arachchi H.M."/>
            <person name="Berlin A."/>
            <person name="Brown A."/>
            <person name="Chapman S.B."/>
            <person name="Chen Z."/>
            <person name="Dunbar C."/>
            <person name="Freedman E."/>
            <person name="Gearin G."/>
            <person name="Gellesch M."/>
            <person name="Goldberg J."/>
            <person name="Griggs A."/>
            <person name="Gujja S."/>
            <person name="Heiman D."/>
            <person name="Howarth C."/>
            <person name="Larson L."/>
            <person name="Lui A."/>
            <person name="MacDonald P.J.P."/>
            <person name="Mehta T."/>
            <person name="Montmayeur A."/>
            <person name="Murphy C."/>
            <person name="Neiman D."/>
            <person name="Pearson M."/>
            <person name="Priest M."/>
            <person name="Roberts A."/>
            <person name="Saif S."/>
            <person name="Shea T."/>
            <person name="Shenoy N."/>
            <person name="Sisk P."/>
            <person name="Stolte C."/>
            <person name="Sykes S."/>
            <person name="Yandava C."/>
            <person name="Wortman J."/>
            <person name="Nusbaum C."/>
            <person name="Birren B."/>
        </authorList>
    </citation>
    <scope>NUCLEOTIDE SEQUENCE</scope>
    <source>
        <strain evidence="2">ATCC 64411</strain>
    </source>
</reference>
<reference evidence="4" key="2">
    <citation type="submission" date="2010-05" db="EMBL/GenBank/DDBJ databases">
        <title>The genome sequence of Magnaporthe poae strain ATCC 64411.</title>
        <authorList>
            <person name="Ma L.-J."/>
            <person name="Dead R."/>
            <person name="Young S."/>
            <person name="Zeng Q."/>
            <person name="Koehrsen M."/>
            <person name="Alvarado L."/>
            <person name="Berlin A."/>
            <person name="Chapman S.B."/>
            <person name="Chen Z."/>
            <person name="Freedman E."/>
            <person name="Gellesch M."/>
            <person name="Goldberg J."/>
            <person name="Griggs A."/>
            <person name="Gujja S."/>
            <person name="Heilman E.R."/>
            <person name="Heiman D."/>
            <person name="Hepburn T."/>
            <person name="Howarth C."/>
            <person name="Jen D."/>
            <person name="Larson L."/>
            <person name="Mehta T."/>
            <person name="Neiman D."/>
            <person name="Pearson M."/>
            <person name="Roberts A."/>
            <person name="Saif S."/>
            <person name="Shea T."/>
            <person name="Shenoy N."/>
            <person name="Sisk P."/>
            <person name="Stolte C."/>
            <person name="Sykes S."/>
            <person name="Walk T."/>
            <person name="White J."/>
            <person name="Yandava C."/>
            <person name="Haas B."/>
            <person name="Nusbaum C."/>
            <person name="Birren B."/>
        </authorList>
    </citation>
    <scope>NUCLEOTIDE SEQUENCE [LARGE SCALE GENOMIC DNA]</scope>
    <source>
        <strain evidence="4">ATCC 64411 / 73-15</strain>
    </source>
</reference>
<protein>
    <submittedName>
        <fullName evidence="2 3">Uncharacterized protein</fullName>
    </submittedName>
</protein>
<evidence type="ECO:0000256" key="1">
    <source>
        <dbReference type="SAM" id="Coils"/>
    </source>
</evidence>
<dbReference type="AlphaFoldDB" id="A0A0C4DU00"/>
<name>A0A0C4DU00_MAGP6</name>